<dbReference type="PROSITE" id="PS00108">
    <property type="entry name" value="PROTEIN_KINASE_ST"/>
    <property type="match status" value="1"/>
</dbReference>
<feature type="domain" description="Protein kinase" evidence="1">
    <location>
        <begin position="79"/>
        <end position="350"/>
    </location>
</feature>
<dbReference type="PROSITE" id="PS50011">
    <property type="entry name" value="PROTEIN_KINASE_DOM"/>
    <property type="match status" value="1"/>
</dbReference>
<proteinExistence type="predicted"/>
<dbReference type="PANTHER" id="PTHR44329">
    <property type="entry name" value="SERINE/THREONINE-PROTEIN KINASE TNNI3K-RELATED"/>
    <property type="match status" value="1"/>
</dbReference>
<dbReference type="EMBL" id="CAJMWW010000364">
    <property type="protein sequence ID" value="CAE6469036.1"/>
    <property type="molecule type" value="Genomic_DNA"/>
</dbReference>
<evidence type="ECO:0000259" key="1">
    <source>
        <dbReference type="PROSITE" id="PS50011"/>
    </source>
</evidence>
<organism evidence="2 3">
    <name type="scientific">Rhizoctonia solani</name>
    <dbReference type="NCBI Taxonomy" id="456999"/>
    <lineage>
        <taxon>Eukaryota</taxon>
        <taxon>Fungi</taxon>
        <taxon>Dikarya</taxon>
        <taxon>Basidiomycota</taxon>
        <taxon>Agaricomycotina</taxon>
        <taxon>Agaricomycetes</taxon>
        <taxon>Cantharellales</taxon>
        <taxon>Ceratobasidiaceae</taxon>
        <taxon>Rhizoctonia</taxon>
    </lineage>
</organism>
<reference evidence="2" key="1">
    <citation type="submission" date="2021-01" db="EMBL/GenBank/DDBJ databases">
        <authorList>
            <person name="Kaushik A."/>
        </authorList>
    </citation>
    <scope>NUCLEOTIDE SEQUENCE</scope>
    <source>
        <strain evidence="2">AG3-T5</strain>
    </source>
</reference>
<evidence type="ECO:0000313" key="3">
    <source>
        <dbReference type="Proteomes" id="UP000663841"/>
    </source>
</evidence>
<gene>
    <name evidence="2" type="ORF">RDB_LOCUS172219</name>
</gene>
<name>A0A8H3BWT6_9AGAM</name>
<dbReference type="Proteomes" id="UP000663841">
    <property type="component" value="Unassembled WGS sequence"/>
</dbReference>
<dbReference type="GO" id="GO:0005524">
    <property type="term" value="F:ATP binding"/>
    <property type="evidence" value="ECO:0007669"/>
    <property type="project" value="InterPro"/>
</dbReference>
<dbReference type="GO" id="GO:0004674">
    <property type="term" value="F:protein serine/threonine kinase activity"/>
    <property type="evidence" value="ECO:0007669"/>
    <property type="project" value="TreeGrafter"/>
</dbReference>
<protein>
    <recommendedName>
        <fullName evidence="1">Protein kinase domain-containing protein</fullName>
    </recommendedName>
</protein>
<dbReference type="AlphaFoldDB" id="A0A8H3BWT6"/>
<sequence>MRASSIDGVWAPRWYIYNVWNISQQSIRSATDAGLDQFEWCGEEPTHTSITSTMSLDEVVTCLLQYGCRDITQELELKSCGQYPFTRGGYGIIYQGTLSNGMDVALKCIEASPAGHWGEWKPTEKGLKHTAHELYVWTKCDHPSILKVIGFARIGGYMLLVSPWMKNGSLMEHVAHCPGTNRLWLSIELAAAIEYLHLQNMVHGDIKPDNIVISDNGHVQLTDFGSAMFLQFSTLCFTQTSHTKGTLRYMAPELLIGASDHHSTQTDVYALGLTILHIMSGKLPYSDKSDFQVWAEVVMRKSLPTRPNFHKCPGVQSGDGDEKLWSLLVQCWSHNPDDRPTAAKVKDVLMEIHRSSNVPGAFI</sequence>
<comment type="caution">
    <text evidence="2">The sequence shown here is derived from an EMBL/GenBank/DDBJ whole genome shotgun (WGS) entry which is preliminary data.</text>
</comment>
<accession>A0A8H3BWT6</accession>
<dbReference type="InterPro" id="IPR011009">
    <property type="entry name" value="Kinase-like_dom_sf"/>
</dbReference>
<evidence type="ECO:0000313" key="2">
    <source>
        <dbReference type="EMBL" id="CAE6469036.1"/>
    </source>
</evidence>
<dbReference type="SMART" id="SM00220">
    <property type="entry name" value="S_TKc"/>
    <property type="match status" value="1"/>
</dbReference>
<dbReference type="InterPro" id="IPR051681">
    <property type="entry name" value="Ser/Thr_Kinases-Pseudokinases"/>
</dbReference>
<dbReference type="PANTHER" id="PTHR44329:SF11">
    <property type="entry name" value="OS09G0443600 PROTEIN"/>
    <property type="match status" value="1"/>
</dbReference>
<dbReference type="SUPFAM" id="SSF56112">
    <property type="entry name" value="Protein kinase-like (PK-like)"/>
    <property type="match status" value="1"/>
</dbReference>
<dbReference type="InterPro" id="IPR008271">
    <property type="entry name" value="Ser/Thr_kinase_AS"/>
</dbReference>
<dbReference type="Gene3D" id="1.10.510.10">
    <property type="entry name" value="Transferase(Phosphotransferase) domain 1"/>
    <property type="match status" value="1"/>
</dbReference>
<dbReference type="InterPro" id="IPR000719">
    <property type="entry name" value="Prot_kinase_dom"/>
</dbReference>
<dbReference type="Pfam" id="PF00069">
    <property type="entry name" value="Pkinase"/>
    <property type="match status" value="1"/>
</dbReference>